<keyword evidence="2" id="KW-0862">Zinc</keyword>
<dbReference type="CDD" id="cd00067">
    <property type="entry name" value="GAL4"/>
    <property type="match status" value="1"/>
</dbReference>
<reference evidence="8 9" key="1">
    <citation type="submission" date="2023-08" db="EMBL/GenBank/DDBJ databases">
        <title>Black Yeasts Isolated from many extreme environments.</title>
        <authorList>
            <person name="Coleine C."/>
            <person name="Stajich J.E."/>
            <person name="Selbmann L."/>
        </authorList>
    </citation>
    <scope>NUCLEOTIDE SEQUENCE [LARGE SCALE GENOMIC DNA]</scope>
    <source>
        <strain evidence="8 9">CCFEE 5935</strain>
    </source>
</reference>
<dbReference type="Pfam" id="PF00172">
    <property type="entry name" value="Zn_clus"/>
    <property type="match status" value="1"/>
</dbReference>
<keyword evidence="3" id="KW-0805">Transcription regulation</keyword>
<keyword evidence="4" id="KW-0238">DNA-binding</keyword>
<keyword evidence="6" id="KW-0539">Nucleus</keyword>
<evidence type="ECO:0000256" key="6">
    <source>
        <dbReference type="ARBA" id="ARBA00023242"/>
    </source>
</evidence>
<dbReference type="Proteomes" id="UP001337655">
    <property type="component" value="Unassembled WGS sequence"/>
</dbReference>
<evidence type="ECO:0000259" key="7">
    <source>
        <dbReference type="PROSITE" id="PS50048"/>
    </source>
</evidence>
<comment type="caution">
    <text evidence="8">The sequence shown here is derived from an EMBL/GenBank/DDBJ whole genome shotgun (WGS) entry which is preliminary data.</text>
</comment>
<dbReference type="SUPFAM" id="SSF57701">
    <property type="entry name" value="Zn2/Cys6 DNA-binding domain"/>
    <property type="match status" value="1"/>
</dbReference>
<evidence type="ECO:0000313" key="8">
    <source>
        <dbReference type="EMBL" id="KAK5165803.1"/>
    </source>
</evidence>
<dbReference type="InterPro" id="IPR001138">
    <property type="entry name" value="Zn2Cys6_DnaBD"/>
</dbReference>
<protein>
    <recommendedName>
        <fullName evidence="7">Zn(2)-C6 fungal-type domain-containing protein</fullName>
    </recommendedName>
</protein>
<name>A0AAV9NZZ9_9PEZI</name>
<gene>
    <name evidence="8" type="ORF">LTR77_008726</name>
</gene>
<accession>A0AAV9NZZ9</accession>
<evidence type="ECO:0000256" key="5">
    <source>
        <dbReference type="ARBA" id="ARBA00023163"/>
    </source>
</evidence>
<dbReference type="EMBL" id="JAVRRT010000015">
    <property type="protein sequence ID" value="KAK5165803.1"/>
    <property type="molecule type" value="Genomic_DNA"/>
</dbReference>
<dbReference type="PANTHER" id="PTHR36206:SF12">
    <property type="entry name" value="ASPERCRYPTIN BIOSYNTHESIS CLUSTER-SPECIFIC TRANSCRIPTION REGULATOR ATNN-RELATED"/>
    <property type="match status" value="1"/>
</dbReference>
<evidence type="ECO:0000256" key="2">
    <source>
        <dbReference type="ARBA" id="ARBA00022833"/>
    </source>
</evidence>
<feature type="domain" description="Zn(2)-C6 fungal-type" evidence="7">
    <location>
        <begin position="20"/>
        <end position="48"/>
    </location>
</feature>
<dbReference type="GO" id="GO:0003677">
    <property type="term" value="F:DNA binding"/>
    <property type="evidence" value="ECO:0007669"/>
    <property type="project" value="UniProtKB-KW"/>
</dbReference>
<dbReference type="PANTHER" id="PTHR36206">
    <property type="entry name" value="ASPERCRYPTIN BIOSYNTHESIS CLUSTER-SPECIFIC TRANSCRIPTION REGULATOR ATNN-RELATED"/>
    <property type="match status" value="1"/>
</dbReference>
<dbReference type="SMART" id="SM00066">
    <property type="entry name" value="GAL4"/>
    <property type="match status" value="1"/>
</dbReference>
<keyword evidence="9" id="KW-1185">Reference proteome</keyword>
<dbReference type="InterPro" id="IPR036864">
    <property type="entry name" value="Zn2-C6_fun-type_DNA-bd_sf"/>
</dbReference>
<evidence type="ECO:0000256" key="4">
    <source>
        <dbReference type="ARBA" id="ARBA00023125"/>
    </source>
</evidence>
<dbReference type="RefSeq" id="XP_064655815.1">
    <property type="nucleotide sequence ID" value="XM_064805956.1"/>
</dbReference>
<sequence length="500" mass="57403">MPRVKPENRKRAKRPKTRSGCRTCKIRRVKCDETKPSCHRCTSTGRTCDGYEAVPGEFPMILWPSSIFSSLKEHRSFFFYLEKTARQVSGFDENDFWNRVILQAAHEDAATRAAVVALGSFHEDYVRTGEAERTQDDFALQQYNLAIRQHLAHLKAYSEDPDQVDRYLASCMIFICIELIQCHYVSALSLIRGAVKLFYEQCRRTKSAWPIETFELLLSRLQAQAVGLLSPSAVPNTIPPQYKRIGEFEMPKRFTTVSEAKQHLEFYSHSQILSSDALEEPYYGRALTPSQCLELLDRWTLAFDAMVAYHGENMTDHDRRAANVLLIWKLMLAVGVDVRAHHLGKLEDPMVYDLYEITFREVLELVEKVLVEAGDDGGGHAVASHRFTLDFGIVGPLYDITRICRDPFVRRRAIHLLRAYPRREGLWDGLLAAASGERQMELEETAVSEVRNSADVPAWARIMSALPSFQFGERWAIVEYIRQQPEDGSEAERFLERLEW</sequence>
<proteinExistence type="predicted"/>
<dbReference type="InterPro" id="IPR052360">
    <property type="entry name" value="Transcr_Regulatory_Proteins"/>
</dbReference>
<dbReference type="InterPro" id="IPR021858">
    <property type="entry name" value="Fun_TF"/>
</dbReference>
<dbReference type="Gene3D" id="4.10.240.10">
    <property type="entry name" value="Zn(2)-C6 fungal-type DNA-binding domain"/>
    <property type="match status" value="1"/>
</dbReference>
<evidence type="ECO:0000313" key="9">
    <source>
        <dbReference type="Proteomes" id="UP001337655"/>
    </source>
</evidence>
<organism evidence="8 9">
    <name type="scientific">Saxophila tyrrhenica</name>
    <dbReference type="NCBI Taxonomy" id="1690608"/>
    <lineage>
        <taxon>Eukaryota</taxon>
        <taxon>Fungi</taxon>
        <taxon>Dikarya</taxon>
        <taxon>Ascomycota</taxon>
        <taxon>Pezizomycotina</taxon>
        <taxon>Dothideomycetes</taxon>
        <taxon>Dothideomycetidae</taxon>
        <taxon>Mycosphaerellales</taxon>
        <taxon>Extremaceae</taxon>
        <taxon>Saxophila</taxon>
    </lineage>
</organism>
<keyword evidence="5" id="KW-0804">Transcription</keyword>
<dbReference type="PROSITE" id="PS50048">
    <property type="entry name" value="ZN2_CY6_FUNGAL_2"/>
    <property type="match status" value="1"/>
</dbReference>
<keyword evidence="1" id="KW-0479">Metal-binding</keyword>
<dbReference type="GO" id="GO:0008270">
    <property type="term" value="F:zinc ion binding"/>
    <property type="evidence" value="ECO:0007669"/>
    <property type="project" value="InterPro"/>
</dbReference>
<dbReference type="Pfam" id="PF11951">
    <property type="entry name" value="Fungal_trans_2"/>
    <property type="match status" value="1"/>
</dbReference>
<dbReference type="GO" id="GO:0000981">
    <property type="term" value="F:DNA-binding transcription factor activity, RNA polymerase II-specific"/>
    <property type="evidence" value="ECO:0007669"/>
    <property type="project" value="InterPro"/>
</dbReference>
<dbReference type="AlphaFoldDB" id="A0AAV9NZZ9"/>
<evidence type="ECO:0000256" key="1">
    <source>
        <dbReference type="ARBA" id="ARBA00022723"/>
    </source>
</evidence>
<dbReference type="GeneID" id="89930058"/>
<evidence type="ECO:0000256" key="3">
    <source>
        <dbReference type="ARBA" id="ARBA00023015"/>
    </source>
</evidence>
<dbReference type="PROSITE" id="PS00463">
    <property type="entry name" value="ZN2_CY6_FUNGAL_1"/>
    <property type="match status" value="1"/>
</dbReference>